<protein>
    <submittedName>
        <fullName evidence="3">Putative ATPase (AAA+ superfamily) protein</fullName>
    </submittedName>
</protein>
<dbReference type="InterPro" id="IPR027417">
    <property type="entry name" value="P-loop_NTPase"/>
</dbReference>
<dbReference type="PANTHER" id="PTHR34704:SF1">
    <property type="entry name" value="ATPASE"/>
    <property type="match status" value="1"/>
</dbReference>
<feature type="domain" description="ATPase" evidence="1">
    <location>
        <begin position="4"/>
        <end position="200"/>
    </location>
</feature>
<dbReference type="Gene3D" id="1.10.10.10">
    <property type="entry name" value="Winged helix-like DNA-binding domain superfamily/Winged helix DNA-binding domain"/>
    <property type="match status" value="1"/>
</dbReference>
<dbReference type="RefSeq" id="WP_008423316.1">
    <property type="nucleotide sequence ID" value="NZ_AOIA01000103.1"/>
</dbReference>
<dbReference type="STRING" id="1227498.C492_11040"/>
<reference evidence="3 4" key="1">
    <citation type="journal article" date="2014" name="PLoS Genet.">
        <title>Phylogenetically driven sequencing of extremely halophilic archaea reveals strategies for static and dynamic osmo-response.</title>
        <authorList>
            <person name="Becker E.A."/>
            <person name="Seitzer P.M."/>
            <person name="Tritt A."/>
            <person name="Larsen D."/>
            <person name="Krusor M."/>
            <person name="Yao A.I."/>
            <person name="Wu D."/>
            <person name="Madern D."/>
            <person name="Eisen J.A."/>
            <person name="Darling A.E."/>
            <person name="Facciotti M.T."/>
        </authorList>
    </citation>
    <scope>NUCLEOTIDE SEQUENCE [LARGE SCALE GENOMIC DNA]</scope>
    <source>
        <strain evidence="3 4">DSM 18795</strain>
    </source>
</reference>
<dbReference type="InterPro" id="IPR036390">
    <property type="entry name" value="WH_DNA-bd_sf"/>
</dbReference>
<dbReference type="AlphaFoldDB" id="L9XC12"/>
<organism evidence="3 4">
    <name type="scientific">Natronococcus jeotgali DSM 18795</name>
    <dbReference type="NCBI Taxonomy" id="1227498"/>
    <lineage>
        <taxon>Archaea</taxon>
        <taxon>Methanobacteriati</taxon>
        <taxon>Methanobacteriota</taxon>
        <taxon>Stenosarchaea group</taxon>
        <taxon>Halobacteria</taxon>
        <taxon>Halobacteriales</taxon>
        <taxon>Natrialbaceae</taxon>
        <taxon>Natronococcus</taxon>
    </lineage>
</organism>
<dbReference type="PANTHER" id="PTHR34704">
    <property type="entry name" value="ATPASE"/>
    <property type="match status" value="1"/>
</dbReference>
<dbReference type="SUPFAM" id="SSF52980">
    <property type="entry name" value="Restriction endonuclease-like"/>
    <property type="match status" value="1"/>
</dbReference>
<comment type="caution">
    <text evidence="3">The sequence shown here is derived from an EMBL/GenBank/DDBJ whole genome shotgun (WGS) entry which is preliminary data.</text>
</comment>
<dbReference type="InterPro" id="IPR004256">
    <property type="entry name" value="DUF234"/>
</dbReference>
<dbReference type="Pfam" id="PF03008">
    <property type="entry name" value="DUF234"/>
    <property type="match status" value="1"/>
</dbReference>
<dbReference type="GO" id="GO:0005524">
    <property type="term" value="F:ATP binding"/>
    <property type="evidence" value="ECO:0007669"/>
    <property type="project" value="InterPro"/>
</dbReference>
<keyword evidence="4" id="KW-1185">Reference proteome</keyword>
<proteinExistence type="predicted"/>
<dbReference type="InterPro" id="IPR011991">
    <property type="entry name" value="ArsR-like_HTH"/>
</dbReference>
<dbReference type="Proteomes" id="UP000011531">
    <property type="component" value="Unassembled WGS sequence"/>
</dbReference>
<evidence type="ECO:0000313" key="3">
    <source>
        <dbReference type="EMBL" id="ELY59269.1"/>
    </source>
</evidence>
<dbReference type="InterPro" id="IPR011579">
    <property type="entry name" value="ATPase_dom"/>
</dbReference>
<gene>
    <name evidence="3" type="ORF">C492_11040</name>
</gene>
<sequence length="458" mass="52332">MDSFVDREQELEELTNRYNSDRAEFVVLYGRRRLGKSELVRQSIADRDDAVYYQAIESTEQNQLEQFVDVVTDQFPSLKNIRRDWEALLSALGDQNAVVVIDEFPFLLEEDDSLPSRVQRVWDTQLQDTGITLVLVGSSISVMEDEVLAGNSPLYGRRTATIDLKPLSVGNTKEFYPQYDDEAVVIAWAIYGGTPYYLQTIDPTEALAVNVQQSILSERGLLYSEPEFLLRTELRQPNTYFSILRALAHGRRTPNEIAGMAGVESQSLSTYLQKLRRLRLVERHIPVTESPTSSKRGRYRLSAPLFRFWFRFVYGNQDRLRLLGDDAYDELVAPELSDYVSPLFERLCQRALPHLIDRRFHTIGQWWFKEHELDVLGLTDDGLVAGECKFTSSPISEGVLADLERTAGHVRWSDEPADATTQYVLFSRSGYTDDLRQQATTRDDVILYDLADIVGASK</sequence>
<dbReference type="InterPro" id="IPR036388">
    <property type="entry name" value="WH-like_DNA-bd_sf"/>
</dbReference>
<evidence type="ECO:0000313" key="4">
    <source>
        <dbReference type="Proteomes" id="UP000011531"/>
    </source>
</evidence>
<dbReference type="SUPFAM" id="SSF46785">
    <property type="entry name" value="Winged helix' DNA-binding domain"/>
    <property type="match status" value="1"/>
</dbReference>
<dbReference type="PATRIC" id="fig|1227498.3.peg.2150"/>
<dbReference type="InterPro" id="IPR011335">
    <property type="entry name" value="Restrct_endonuc-II-like"/>
</dbReference>
<feature type="domain" description="DUF234" evidence="2">
    <location>
        <begin position="309"/>
        <end position="392"/>
    </location>
</feature>
<accession>L9XC12</accession>
<name>L9XC12_9EURY</name>
<dbReference type="Gene3D" id="3.40.50.300">
    <property type="entry name" value="P-loop containing nucleotide triphosphate hydrolases"/>
    <property type="match status" value="1"/>
</dbReference>
<dbReference type="EMBL" id="AOIA01000103">
    <property type="protein sequence ID" value="ELY59269.1"/>
    <property type="molecule type" value="Genomic_DNA"/>
</dbReference>
<evidence type="ECO:0000259" key="2">
    <source>
        <dbReference type="Pfam" id="PF03008"/>
    </source>
</evidence>
<dbReference type="SUPFAM" id="SSF52540">
    <property type="entry name" value="P-loop containing nucleoside triphosphate hydrolases"/>
    <property type="match status" value="1"/>
</dbReference>
<dbReference type="OrthoDB" id="132045at2157"/>
<dbReference type="Pfam" id="PF01637">
    <property type="entry name" value="ATPase_2"/>
    <property type="match status" value="1"/>
</dbReference>
<dbReference type="CDD" id="cd00090">
    <property type="entry name" value="HTH_ARSR"/>
    <property type="match status" value="1"/>
</dbReference>
<evidence type="ECO:0000259" key="1">
    <source>
        <dbReference type="Pfam" id="PF01637"/>
    </source>
</evidence>